<dbReference type="EMBL" id="FRBT01000008">
    <property type="protein sequence ID" value="SHM71466.1"/>
    <property type="molecule type" value="Genomic_DNA"/>
</dbReference>
<dbReference type="AlphaFoldDB" id="A0A1M7L1R3"/>
<sequence length="120" mass="13948">MSRKYHLSYDAIDVKKDFGDSYDEAKRYLLCVLGNTGYLKISSYCESTLVLEYDQMQSKLFHYLKTNLAKYFHYSVSLVAISESGTGFINHSQNVHLNLRLKLELKNISCDNLKKEITNY</sequence>
<gene>
    <name evidence="1" type="ORF">SAMN05444484_108214</name>
</gene>
<reference evidence="2" key="1">
    <citation type="submission" date="2016-11" db="EMBL/GenBank/DDBJ databases">
        <authorList>
            <person name="Varghese N."/>
            <person name="Submissions S."/>
        </authorList>
    </citation>
    <scope>NUCLEOTIDE SEQUENCE [LARGE SCALE GENOMIC DNA]</scope>
    <source>
        <strain evidence="2">DSM 24724</strain>
    </source>
</reference>
<keyword evidence="2" id="KW-1185">Reference proteome</keyword>
<proteinExistence type="predicted"/>
<protein>
    <submittedName>
        <fullName evidence="1">Uncharacterized protein</fullName>
    </submittedName>
</protein>
<evidence type="ECO:0000313" key="2">
    <source>
        <dbReference type="Proteomes" id="UP000184028"/>
    </source>
</evidence>
<accession>A0A1M7L1R3</accession>
<dbReference type="OrthoDB" id="1275040at2"/>
<dbReference type="RefSeq" id="WP_068844845.1">
    <property type="nucleotide sequence ID" value="NZ_FRBT01000008.1"/>
</dbReference>
<dbReference type="Proteomes" id="UP000184028">
    <property type="component" value="Unassembled WGS sequence"/>
</dbReference>
<name>A0A1M7L1R3_9FLAO</name>
<organism evidence="1 2">
    <name type="scientific">Flavobacterium chilense</name>
    <dbReference type="NCBI Taxonomy" id="946677"/>
    <lineage>
        <taxon>Bacteria</taxon>
        <taxon>Pseudomonadati</taxon>
        <taxon>Bacteroidota</taxon>
        <taxon>Flavobacteriia</taxon>
        <taxon>Flavobacteriales</taxon>
        <taxon>Flavobacteriaceae</taxon>
        <taxon>Flavobacterium</taxon>
    </lineage>
</organism>
<evidence type="ECO:0000313" key="1">
    <source>
        <dbReference type="EMBL" id="SHM71466.1"/>
    </source>
</evidence>